<dbReference type="Proteomes" id="UP000005877">
    <property type="component" value="Chromosome"/>
</dbReference>
<dbReference type="STRING" id="1110509.Mhar_0015"/>
<feature type="transmembrane region" description="Helical" evidence="1">
    <location>
        <begin position="301"/>
        <end position="331"/>
    </location>
</feature>
<dbReference type="OrthoDB" id="31282at2157"/>
<organism evidence="2 3">
    <name type="scientific">Methanothrix harundinacea (strain 6Ac)</name>
    <name type="common">Methanosaeta harundinacea</name>
    <dbReference type="NCBI Taxonomy" id="1110509"/>
    <lineage>
        <taxon>Archaea</taxon>
        <taxon>Methanobacteriati</taxon>
        <taxon>Methanobacteriota</taxon>
        <taxon>Stenosarchaea group</taxon>
        <taxon>Methanomicrobia</taxon>
        <taxon>Methanotrichales</taxon>
        <taxon>Methanotrichaceae</taxon>
        <taxon>Methanothrix</taxon>
    </lineage>
</organism>
<evidence type="ECO:0000256" key="1">
    <source>
        <dbReference type="SAM" id="Phobius"/>
    </source>
</evidence>
<dbReference type="PANTHER" id="PTHR38815:SF1">
    <property type="entry name" value="DUF373 FAMILY PROTEIN"/>
    <property type="match status" value="1"/>
</dbReference>
<dbReference type="PANTHER" id="PTHR38815">
    <property type="entry name" value="HYPOTHETICAL MEMBRANE PROTEIN, CONSERVED, DUF373 FAMILY"/>
    <property type="match status" value="1"/>
</dbReference>
<evidence type="ECO:0000313" key="3">
    <source>
        <dbReference type="Proteomes" id="UP000005877"/>
    </source>
</evidence>
<feature type="transmembrane region" description="Helical" evidence="1">
    <location>
        <begin position="154"/>
        <end position="174"/>
    </location>
</feature>
<dbReference type="RefSeq" id="WP_014585597.1">
    <property type="nucleotide sequence ID" value="NC_017527.1"/>
</dbReference>
<keyword evidence="3" id="KW-1185">Reference proteome</keyword>
<dbReference type="GeneID" id="12509184"/>
<reference evidence="2 3" key="1">
    <citation type="journal article" date="2012" name="PLoS ONE">
        <title>The genome characteristics and predicted function of methyl-group oxidation pathway in the obligate aceticlastic methanogens, Methanosaeta spp.</title>
        <authorList>
            <person name="Zhu J."/>
            <person name="Zheng H."/>
            <person name="Ai G."/>
            <person name="Zhang G."/>
            <person name="Liu D."/>
            <person name="Liu X."/>
            <person name="Dong X."/>
        </authorList>
    </citation>
    <scope>NUCLEOTIDE SEQUENCE [LARGE SCALE GENOMIC DNA]</scope>
    <source>
        <strain evidence="2 3">6Ac</strain>
    </source>
</reference>
<dbReference type="AlphaFoldDB" id="G7WJW7"/>
<dbReference type="HOGENOM" id="CLU_048986_1_0_2"/>
<evidence type="ECO:0000313" key="2">
    <source>
        <dbReference type="EMBL" id="AET63408.1"/>
    </source>
</evidence>
<feature type="transmembrane region" description="Helical" evidence="1">
    <location>
        <begin position="220"/>
        <end position="240"/>
    </location>
</feature>
<dbReference type="Pfam" id="PF04123">
    <property type="entry name" value="DUF373"/>
    <property type="match status" value="1"/>
</dbReference>
<proteinExistence type="predicted"/>
<accession>G7WJW7</accession>
<dbReference type="EMBL" id="CP003117">
    <property type="protein sequence ID" value="AET63408.1"/>
    <property type="molecule type" value="Genomic_DNA"/>
</dbReference>
<feature type="transmembrane region" description="Helical" evidence="1">
    <location>
        <begin position="180"/>
        <end position="199"/>
    </location>
</feature>
<protein>
    <submittedName>
        <fullName evidence="2">Conserved transmembrane protein (DUF373)</fullName>
    </submittedName>
</protein>
<keyword evidence="1 2" id="KW-0812">Transmembrane</keyword>
<dbReference type="InterPro" id="IPR007254">
    <property type="entry name" value="DUF373"/>
</dbReference>
<feature type="transmembrane region" description="Helical" evidence="1">
    <location>
        <begin position="337"/>
        <end position="354"/>
    </location>
</feature>
<keyword evidence="1" id="KW-0472">Membrane</keyword>
<dbReference type="KEGG" id="mhi:Mhar_0015"/>
<keyword evidence="1" id="KW-1133">Transmembrane helix</keyword>
<name>G7WJW7_METH6</name>
<dbReference type="PATRIC" id="fig|1110509.7.peg.15"/>
<feature type="transmembrane region" description="Helical" evidence="1">
    <location>
        <begin position="252"/>
        <end position="280"/>
    </location>
</feature>
<sequence length="364" mass="39874">MEILVLCIDRDDDLGRKAGIESPVVGRAANVEATLSLGLADPEDSDVNTILGGIQVYDDFASQGRTVEIASVAGDPNVGLVSDGKIAHQIDYLLERFRPEGVVVVSDGAEDEAILPIIQSRVKVEGVKRVLVKQSHNLESTYYLLKQVFRDPKISHTFFIPIGLALLIYSTFSFLGRSDFAVVAILAAVGVYLLFRGLGLDDFIESTKETFKGNLYRGKVAFVTYVLAAVLVLIATIQGSARFWDYYTGDIWYGYIVLVMVFVNYSVWWYVAAAICVNLGKILDLYLEGGRDERSYTYHSYPFFIFATGLIFWSASAFILVNSAGVAFPLISGQSTQYLAASAILAIIIALVGVKISKRVVAGR</sequence>
<gene>
    <name evidence="2" type="ordered locus">Mhar_0015</name>
</gene>